<evidence type="ECO:0000256" key="2">
    <source>
        <dbReference type="ARBA" id="ARBA00023172"/>
    </source>
</evidence>
<dbReference type="Gene3D" id="1.10.150.130">
    <property type="match status" value="1"/>
</dbReference>
<dbReference type="CDD" id="cd00796">
    <property type="entry name" value="INT_Rci_Hp1_C"/>
    <property type="match status" value="1"/>
</dbReference>
<dbReference type="GO" id="GO:0006310">
    <property type="term" value="P:DNA recombination"/>
    <property type="evidence" value="ECO:0007669"/>
    <property type="project" value="UniProtKB-KW"/>
</dbReference>
<dbReference type="InterPro" id="IPR002104">
    <property type="entry name" value="Integrase_catalytic"/>
</dbReference>
<dbReference type="InterPro" id="IPR010998">
    <property type="entry name" value="Integrase_recombinase_N"/>
</dbReference>
<dbReference type="InterPro" id="IPR011010">
    <property type="entry name" value="DNA_brk_join_enz"/>
</dbReference>
<dbReference type="AlphaFoldDB" id="A0A533QAX1"/>
<reference evidence="4 5" key="1">
    <citation type="submission" date="2019-04" db="EMBL/GenBank/DDBJ databases">
        <title>Genome of a novel bacterium Candidatus Jettenia ecosi reconstructed from metagenome of an anammox bioreactor.</title>
        <authorList>
            <person name="Mardanov A.V."/>
            <person name="Beletsky A.V."/>
            <person name="Ravin N.V."/>
            <person name="Botchkova E.A."/>
            <person name="Litti Y.V."/>
            <person name="Nozhevnikova A.N."/>
        </authorList>
    </citation>
    <scope>NUCLEOTIDE SEQUENCE [LARGE SCALE GENOMIC DNA]</scope>
    <source>
        <strain evidence="4">J2</strain>
    </source>
</reference>
<organism evidence="4 5">
    <name type="scientific">Candidatus Jettenia ecosi</name>
    <dbReference type="NCBI Taxonomy" id="2494326"/>
    <lineage>
        <taxon>Bacteria</taxon>
        <taxon>Pseudomonadati</taxon>
        <taxon>Planctomycetota</taxon>
        <taxon>Candidatus Brocadiia</taxon>
        <taxon>Candidatus Brocadiales</taxon>
        <taxon>Candidatus Brocadiaceae</taxon>
        <taxon>Candidatus Jettenia</taxon>
    </lineage>
</organism>
<name>A0A533QAX1_9BACT</name>
<sequence>MEVLSHFQFVAFCVSGKDGVQSMAVRYRKYFQQCKGKRNNGDRYGKLIAKGISCEGKRSKNCPEGIPKDKPCGGWAIEFRDQQGKWQSIIKPGFTKTTAKEAYLEIIRNIQRGLFDLPILQKMPKVTVEAYARKYLEHIKGSIPENTFVSRQTAANAIIRRLGDFEVSRLNIVLIQRFCTDVLQLDQAKASTVNQYCSILRLVLDMAVQERVISTNPMQGFKRLKVDETTKRILTNEEIRAILDESILPMGSDRMAILIGMLTGIRLMDVIGLDWSNIDFNNFRITLIPQKTGRSITLPLSGYLLGELKRYKELMPDKEYRLFYDGELNLVAGRKFSRRFVNLFKRLGMNDISFHNLRHTNASKFTEVIQDVSVASKLLGHSHTDITMGYIHKDFNSQKEAIEKFTNHMLSLQGYEPEANQKIA</sequence>
<evidence type="ECO:0000259" key="3">
    <source>
        <dbReference type="PROSITE" id="PS51898"/>
    </source>
</evidence>
<dbReference type="Pfam" id="PF00589">
    <property type="entry name" value="Phage_integrase"/>
    <property type="match status" value="1"/>
</dbReference>
<protein>
    <submittedName>
        <fullName evidence="4">Integrase</fullName>
    </submittedName>
</protein>
<gene>
    <name evidence="4" type="ORF">JETT_1870</name>
</gene>
<dbReference type="SUPFAM" id="SSF56349">
    <property type="entry name" value="DNA breaking-rejoining enzymes"/>
    <property type="match status" value="1"/>
</dbReference>
<feature type="domain" description="Tyr recombinase" evidence="3">
    <location>
        <begin position="229"/>
        <end position="403"/>
    </location>
</feature>
<proteinExistence type="predicted"/>
<dbReference type="Proteomes" id="UP000319783">
    <property type="component" value="Unassembled WGS sequence"/>
</dbReference>
<dbReference type="GO" id="GO:0003677">
    <property type="term" value="F:DNA binding"/>
    <property type="evidence" value="ECO:0007669"/>
    <property type="project" value="UniProtKB-KW"/>
</dbReference>
<evidence type="ECO:0000256" key="1">
    <source>
        <dbReference type="ARBA" id="ARBA00023125"/>
    </source>
</evidence>
<dbReference type="PANTHER" id="PTHR30349">
    <property type="entry name" value="PHAGE INTEGRASE-RELATED"/>
    <property type="match status" value="1"/>
</dbReference>
<accession>A0A533QAX1</accession>
<keyword evidence="1" id="KW-0238">DNA-binding</keyword>
<evidence type="ECO:0000313" key="4">
    <source>
        <dbReference type="EMBL" id="TLD41853.1"/>
    </source>
</evidence>
<dbReference type="InterPro" id="IPR013762">
    <property type="entry name" value="Integrase-like_cat_sf"/>
</dbReference>
<comment type="caution">
    <text evidence="4">The sequence shown here is derived from an EMBL/GenBank/DDBJ whole genome shotgun (WGS) entry which is preliminary data.</text>
</comment>
<dbReference type="PANTHER" id="PTHR30349:SF94">
    <property type="entry name" value="INTEGRASE_RECOMBINASE HI_1414-RELATED"/>
    <property type="match status" value="1"/>
</dbReference>
<evidence type="ECO:0000313" key="5">
    <source>
        <dbReference type="Proteomes" id="UP000319783"/>
    </source>
</evidence>
<dbReference type="PROSITE" id="PS51898">
    <property type="entry name" value="TYR_RECOMBINASE"/>
    <property type="match status" value="1"/>
</dbReference>
<dbReference type="EMBL" id="SULG01000034">
    <property type="protein sequence ID" value="TLD41853.1"/>
    <property type="molecule type" value="Genomic_DNA"/>
</dbReference>
<dbReference type="Gene3D" id="1.10.443.10">
    <property type="entry name" value="Intergrase catalytic core"/>
    <property type="match status" value="1"/>
</dbReference>
<keyword evidence="2" id="KW-0233">DNA recombination</keyword>
<dbReference type="InterPro" id="IPR050090">
    <property type="entry name" value="Tyrosine_recombinase_XerCD"/>
</dbReference>
<dbReference type="GO" id="GO:0015074">
    <property type="term" value="P:DNA integration"/>
    <property type="evidence" value="ECO:0007669"/>
    <property type="project" value="InterPro"/>
</dbReference>